<dbReference type="PROSITE" id="PS50885">
    <property type="entry name" value="HAMP"/>
    <property type="match status" value="1"/>
</dbReference>
<evidence type="ECO:0000313" key="17">
    <source>
        <dbReference type="Proteomes" id="UP001165685"/>
    </source>
</evidence>
<evidence type="ECO:0000256" key="3">
    <source>
        <dbReference type="ARBA" id="ARBA00004236"/>
    </source>
</evidence>
<dbReference type="Proteomes" id="UP001165685">
    <property type="component" value="Unassembled WGS sequence"/>
</dbReference>
<feature type="domain" description="Histidine kinase" evidence="14">
    <location>
        <begin position="188"/>
        <end position="402"/>
    </location>
</feature>
<keyword evidence="11 13" id="KW-0472">Membrane</keyword>
<dbReference type="PRINTS" id="PR00344">
    <property type="entry name" value="BCTRLSENSOR"/>
</dbReference>
<dbReference type="CDD" id="cd00075">
    <property type="entry name" value="HATPase"/>
    <property type="match status" value="1"/>
</dbReference>
<dbReference type="CDD" id="cd06225">
    <property type="entry name" value="HAMP"/>
    <property type="match status" value="1"/>
</dbReference>
<feature type="transmembrane region" description="Helical" evidence="13">
    <location>
        <begin position="103"/>
        <end position="126"/>
    </location>
</feature>
<dbReference type="EMBL" id="JAQFWP010000003">
    <property type="protein sequence ID" value="MDA2803460.1"/>
    <property type="molecule type" value="Genomic_DNA"/>
</dbReference>
<evidence type="ECO:0000313" key="16">
    <source>
        <dbReference type="EMBL" id="MDA2803460.1"/>
    </source>
</evidence>
<keyword evidence="5" id="KW-0597">Phosphoprotein</keyword>
<proteinExistence type="predicted"/>
<evidence type="ECO:0000256" key="11">
    <source>
        <dbReference type="ARBA" id="ARBA00023136"/>
    </source>
</evidence>
<dbReference type="PANTHER" id="PTHR45436">
    <property type="entry name" value="SENSOR HISTIDINE KINASE YKOH"/>
    <property type="match status" value="1"/>
</dbReference>
<evidence type="ECO:0000256" key="13">
    <source>
        <dbReference type="SAM" id="Phobius"/>
    </source>
</evidence>
<protein>
    <recommendedName>
        <fullName evidence="4">histidine kinase</fullName>
        <ecNumber evidence="4">2.7.13.3</ecNumber>
    </recommendedName>
</protein>
<dbReference type="Gene3D" id="6.10.340.10">
    <property type="match status" value="1"/>
</dbReference>
<evidence type="ECO:0000256" key="6">
    <source>
        <dbReference type="ARBA" id="ARBA00022679"/>
    </source>
</evidence>
<dbReference type="SUPFAM" id="SSF55874">
    <property type="entry name" value="ATPase domain of HSP90 chaperone/DNA topoisomerase II/histidine kinase"/>
    <property type="match status" value="1"/>
</dbReference>
<feature type="region of interest" description="Disordered" evidence="12">
    <location>
        <begin position="56"/>
        <end position="87"/>
    </location>
</feature>
<name>A0ABT4TFP0_9ACTN</name>
<organism evidence="16 17">
    <name type="scientific">Nocardiopsis suaedae</name>
    <dbReference type="NCBI Taxonomy" id="3018444"/>
    <lineage>
        <taxon>Bacteria</taxon>
        <taxon>Bacillati</taxon>
        <taxon>Actinomycetota</taxon>
        <taxon>Actinomycetes</taxon>
        <taxon>Streptosporangiales</taxon>
        <taxon>Nocardiopsidaceae</taxon>
        <taxon>Nocardiopsis</taxon>
    </lineage>
</organism>
<evidence type="ECO:0000256" key="12">
    <source>
        <dbReference type="SAM" id="MobiDB-lite"/>
    </source>
</evidence>
<evidence type="ECO:0000259" key="15">
    <source>
        <dbReference type="PROSITE" id="PS50885"/>
    </source>
</evidence>
<evidence type="ECO:0000256" key="9">
    <source>
        <dbReference type="ARBA" id="ARBA00022989"/>
    </source>
</evidence>
<dbReference type="SMART" id="SM00387">
    <property type="entry name" value="HATPase_c"/>
    <property type="match status" value="1"/>
</dbReference>
<dbReference type="SMART" id="SM00388">
    <property type="entry name" value="HisKA"/>
    <property type="match status" value="1"/>
</dbReference>
<feature type="transmembrane region" description="Helical" evidence="13">
    <location>
        <begin position="12"/>
        <end position="32"/>
    </location>
</feature>
<keyword evidence="16" id="KW-0547">Nucleotide-binding</keyword>
<dbReference type="CDD" id="cd00082">
    <property type="entry name" value="HisKA"/>
    <property type="match status" value="1"/>
</dbReference>
<dbReference type="InterPro" id="IPR003594">
    <property type="entry name" value="HATPase_dom"/>
</dbReference>
<dbReference type="InterPro" id="IPR050428">
    <property type="entry name" value="TCS_sensor_his_kinase"/>
</dbReference>
<keyword evidence="8" id="KW-0418">Kinase</keyword>
<dbReference type="InterPro" id="IPR005467">
    <property type="entry name" value="His_kinase_dom"/>
</dbReference>
<comment type="catalytic activity">
    <reaction evidence="1">
        <text>ATP + protein L-histidine = ADP + protein N-phospho-L-histidine.</text>
        <dbReference type="EC" id="2.7.13.3"/>
    </reaction>
</comment>
<keyword evidence="17" id="KW-1185">Reference proteome</keyword>
<dbReference type="InterPro" id="IPR036890">
    <property type="entry name" value="HATPase_C_sf"/>
</dbReference>
<dbReference type="InterPro" id="IPR036097">
    <property type="entry name" value="HisK_dim/P_sf"/>
</dbReference>
<evidence type="ECO:0000256" key="8">
    <source>
        <dbReference type="ARBA" id="ARBA00022777"/>
    </source>
</evidence>
<evidence type="ECO:0000256" key="10">
    <source>
        <dbReference type="ARBA" id="ARBA00023012"/>
    </source>
</evidence>
<dbReference type="Gene3D" id="3.30.565.10">
    <property type="entry name" value="Histidine kinase-like ATPase, C-terminal domain"/>
    <property type="match status" value="1"/>
</dbReference>
<keyword evidence="9 13" id="KW-1133">Transmembrane helix</keyword>
<dbReference type="PANTHER" id="PTHR45436:SF15">
    <property type="entry name" value="SENSOR HISTIDINE KINASE CUSS"/>
    <property type="match status" value="1"/>
</dbReference>
<reference evidence="16" key="1">
    <citation type="submission" date="2023-01" db="EMBL/GenBank/DDBJ databases">
        <title>Draft genome sequence of Nocardiopsis sp. LSu2-4 isolated from halophytes.</title>
        <authorList>
            <person name="Duangmal K."/>
            <person name="Chantavorakit T."/>
        </authorList>
    </citation>
    <scope>NUCLEOTIDE SEQUENCE</scope>
    <source>
        <strain evidence="16">LSu2-4</strain>
    </source>
</reference>
<keyword evidence="6" id="KW-0808">Transferase</keyword>
<comment type="subcellular location">
    <subcellularLocation>
        <location evidence="3">Cell membrane</location>
    </subcellularLocation>
    <subcellularLocation>
        <location evidence="2">Membrane</location>
        <topology evidence="2">Multi-pass membrane protein</topology>
    </subcellularLocation>
</comment>
<evidence type="ECO:0000259" key="14">
    <source>
        <dbReference type="PROSITE" id="PS50109"/>
    </source>
</evidence>
<evidence type="ECO:0000256" key="7">
    <source>
        <dbReference type="ARBA" id="ARBA00022692"/>
    </source>
</evidence>
<dbReference type="InterPro" id="IPR003660">
    <property type="entry name" value="HAMP_dom"/>
</dbReference>
<dbReference type="SUPFAM" id="SSF158472">
    <property type="entry name" value="HAMP domain-like"/>
    <property type="match status" value="1"/>
</dbReference>
<dbReference type="Pfam" id="PF02518">
    <property type="entry name" value="HATPase_c"/>
    <property type="match status" value="1"/>
</dbReference>
<dbReference type="GO" id="GO:0005524">
    <property type="term" value="F:ATP binding"/>
    <property type="evidence" value="ECO:0007669"/>
    <property type="project" value="UniProtKB-KW"/>
</dbReference>
<keyword evidence="10" id="KW-0902">Two-component regulatory system</keyword>
<dbReference type="InterPro" id="IPR004358">
    <property type="entry name" value="Sig_transdc_His_kin-like_C"/>
</dbReference>
<dbReference type="Pfam" id="PF00512">
    <property type="entry name" value="HisKA"/>
    <property type="match status" value="1"/>
</dbReference>
<gene>
    <name evidence="16" type="ORF">O4U47_02970</name>
</gene>
<dbReference type="Pfam" id="PF00672">
    <property type="entry name" value="HAMP"/>
    <property type="match status" value="1"/>
</dbReference>
<dbReference type="PROSITE" id="PS50109">
    <property type="entry name" value="HIS_KIN"/>
    <property type="match status" value="1"/>
</dbReference>
<evidence type="ECO:0000256" key="2">
    <source>
        <dbReference type="ARBA" id="ARBA00004141"/>
    </source>
</evidence>
<dbReference type="Gene3D" id="1.10.287.130">
    <property type="match status" value="1"/>
</dbReference>
<accession>A0ABT4TFP0</accession>
<feature type="compositionally biased region" description="Pro residues" evidence="12">
    <location>
        <begin position="69"/>
        <end position="79"/>
    </location>
</feature>
<evidence type="ECO:0000256" key="5">
    <source>
        <dbReference type="ARBA" id="ARBA00022553"/>
    </source>
</evidence>
<feature type="domain" description="HAMP" evidence="15">
    <location>
        <begin position="130"/>
        <end position="180"/>
    </location>
</feature>
<dbReference type="EC" id="2.7.13.3" evidence="4"/>
<dbReference type="SUPFAM" id="SSF47384">
    <property type="entry name" value="Homodimeric domain of signal transducing histidine kinase"/>
    <property type="match status" value="1"/>
</dbReference>
<evidence type="ECO:0000256" key="4">
    <source>
        <dbReference type="ARBA" id="ARBA00012438"/>
    </source>
</evidence>
<keyword evidence="7 13" id="KW-0812">Transmembrane</keyword>
<keyword evidence="16" id="KW-0067">ATP-binding</keyword>
<evidence type="ECO:0000256" key="1">
    <source>
        <dbReference type="ARBA" id="ARBA00000085"/>
    </source>
</evidence>
<dbReference type="RefSeq" id="WP_270675950.1">
    <property type="nucleotide sequence ID" value="NZ_JAQFWP010000003.1"/>
</dbReference>
<dbReference type="SMART" id="SM00304">
    <property type="entry name" value="HAMP"/>
    <property type="match status" value="1"/>
</dbReference>
<comment type="caution">
    <text evidence="16">The sequence shown here is derived from an EMBL/GenBank/DDBJ whole genome shotgun (WGS) entry which is preliminary data.</text>
</comment>
<sequence length="411" mass="43295">MALTVRTKLALIYTGVFLAGGVLLLALNYAVVSASLSDRGDVLLIQASEWATTMPWEPGASGGAEARPSAPPTASPAPESPDRAESVPAASIARYQSGVLDDLLLRSGLGLAAVTALAALAGWLVAGRPLRRLHRVTDAARRLSEHDLGDRLEVSGPPDEFRELSSTFNGMLARLESAFESRRRFVANASHELRTPLAGQRTAVEVALEQGRVPEDLRPMMERVLESADRSERLISGLLLLARSERELMEAEPVDLAGAARRVLETFAEAADEAGADLRSTLRPAVVDGDGLLLEQMVGNLVENAIRYNLPEDGAASVRVEVDAEGGEAVLRVANTGPDVADPERLFEPFHRGDRDRLHGPGGSGLGLSIVRSIAQAHGGTAGAAPRPGGGLVATVRLPLVQEGAAEDGPP</sequence>
<dbReference type="InterPro" id="IPR003661">
    <property type="entry name" value="HisK_dim/P_dom"/>
</dbReference>